<dbReference type="EMBL" id="CAKOFQ010006667">
    <property type="protein sequence ID" value="CAH1956833.1"/>
    <property type="molecule type" value="Genomic_DNA"/>
</dbReference>
<accession>A0A9P0JQ81</accession>
<reference evidence="1" key="1">
    <citation type="submission" date="2022-03" db="EMBL/GenBank/DDBJ databases">
        <authorList>
            <person name="Sayadi A."/>
        </authorList>
    </citation>
    <scope>NUCLEOTIDE SEQUENCE</scope>
</reference>
<dbReference type="AlphaFoldDB" id="A0A9P0JQ81"/>
<dbReference type="Proteomes" id="UP001152888">
    <property type="component" value="Unassembled WGS sequence"/>
</dbReference>
<comment type="caution">
    <text evidence="1">The sequence shown here is derived from an EMBL/GenBank/DDBJ whole genome shotgun (WGS) entry which is preliminary data.</text>
</comment>
<proteinExistence type="predicted"/>
<keyword evidence="2" id="KW-1185">Reference proteome</keyword>
<organism evidence="1 2">
    <name type="scientific">Acanthoscelides obtectus</name>
    <name type="common">Bean weevil</name>
    <name type="synonym">Bruchus obtectus</name>
    <dbReference type="NCBI Taxonomy" id="200917"/>
    <lineage>
        <taxon>Eukaryota</taxon>
        <taxon>Metazoa</taxon>
        <taxon>Ecdysozoa</taxon>
        <taxon>Arthropoda</taxon>
        <taxon>Hexapoda</taxon>
        <taxon>Insecta</taxon>
        <taxon>Pterygota</taxon>
        <taxon>Neoptera</taxon>
        <taxon>Endopterygota</taxon>
        <taxon>Coleoptera</taxon>
        <taxon>Polyphaga</taxon>
        <taxon>Cucujiformia</taxon>
        <taxon>Chrysomeloidea</taxon>
        <taxon>Chrysomelidae</taxon>
        <taxon>Bruchinae</taxon>
        <taxon>Bruchini</taxon>
        <taxon>Acanthoscelides</taxon>
    </lineage>
</organism>
<protein>
    <submittedName>
        <fullName evidence="1">Uncharacterized protein</fullName>
    </submittedName>
</protein>
<sequence length="77" mass="8355">MSPQSCKSSGNFLFSLLVSVGSNSDGSSGFGWSLSLAWCLQLLSMMTSLMNGIFRSLWSVSFETYQGASAILLRIFD</sequence>
<evidence type="ECO:0000313" key="1">
    <source>
        <dbReference type="EMBL" id="CAH1956833.1"/>
    </source>
</evidence>
<evidence type="ECO:0000313" key="2">
    <source>
        <dbReference type="Proteomes" id="UP001152888"/>
    </source>
</evidence>
<name>A0A9P0JQ81_ACAOB</name>
<gene>
    <name evidence="1" type="ORF">ACAOBT_LOCUS1742</name>
</gene>